<dbReference type="EMBL" id="WHWC01000006">
    <property type="protein sequence ID" value="KAG8380565.1"/>
    <property type="molecule type" value="Genomic_DNA"/>
</dbReference>
<dbReference type="PANTHER" id="PTHR31286:SF179">
    <property type="entry name" value="RNASE H TYPE-1 DOMAIN-CONTAINING PROTEIN"/>
    <property type="match status" value="1"/>
</dbReference>
<evidence type="ECO:0000256" key="1">
    <source>
        <dbReference type="SAM" id="MobiDB-lite"/>
    </source>
</evidence>
<protein>
    <recommendedName>
        <fullName evidence="2">DUF4283 domain-containing protein</fullName>
    </recommendedName>
</protein>
<sequence>MAEPDPSRPLSFAGVVAAGMKLQNPGPISKSFEGFEKAALGTKSTFKGRRAVFFSPVEVNQLAHSLRFALIGKVPHGAPSMLRLRKCFDRLSLKGSCTVGALDAVNVLIKLTIEEDFSRIWLKHIWSFDNFPMRVLKWTPEFCPDEEPPVAPVWVNFPGLPAHFFDKKGLYTIAELIGRPLWVDESTISGLRPNVARACIEINLLEERVFEIWIGYGTHGILQKVVYEDPPIFCTCCKTLGHEHSTCHLSGKKPQITPSETLFQPQEDLREVLKRKNGKNVEGSPAPAKNSENVDGEGTSKMCDKPNPKLVSPLVANNAHSNIATLPDTAKTCKRNGKTRHSIHMVKASQQIAKTSNYNRFQNLVSDSESEEVEESDLNVETGQGNSVRHDDGNEESNYGGTSQQGNDVNDADDINDELDSSETEEENTDLNCPEDTDTLGDGYSAHGTRVHVANFTDKGNSSLASQESFHTLKENKKKYKQLLLFCKKKAVKD</sequence>
<name>A0AAV6XND1_9LAMI</name>
<feature type="compositionally biased region" description="Acidic residues" evidence="1">
    <location>
        <begin position="368"/>
        <end position="378"/>
    </location>
</feature>
<feature type="compositionally biased region" description="Acidic residues" evidence="1">
    <location>
        <begin position="410"/>
        <end position="439"/>
    </location>
</feature>
<accession>A0AAV6XND1</accession>
<reference evidence="3" key="1">
    <citation type="submission" date="2019-10" db="EMBL/GenBank/DDBJ databases">
        <authorList>
            <person name="Zhang R."/>
            <person name="Pan Y."/>
            <person name="Wang J."/>
            <person name="Ma R."/>
            <person name="Yu S."/>
        </authorList>
    </citation>
    <scope>NUCLEOTIDE SEQUENCE</scope>
    <source>
        <strain evidence="3">LA-IB0</strain>
        <tissue evidence="3">Leaf</tissue>
    </source>
</reference>
<evidence type="ECO:0000313" key="4">
    <source>
        <dbReference type="Proteomes" id="UP000826271"/>
    </source>
</evidence>
<dbReference type="InterPro" id="IPR040256">
    <property type="entry name" value="At4g02000-like"/>
</dbReference>
<comment type="caution">
    <text evidence="3">The sequence shown here is derived from an EMBL/GenBank/DDBJ whole genome shotgun (WGS) entry which is preliminary data.</text>
</comment>
<dbReference type="Pfam" id="PF14111">
    <property type="entry name" value="DUF4283"/>
    <property type="match status" value="1"/>
</dbReference>
<feature type="compositionally biased region" description="Polar residues" evidence="1">
    <location>
        <begin position="396"/>
        <end position="408"/>
    </location>
</feature>
<feature type="region of interest" description="Disordered" evidence="1">
    <location>
        <begin position="276"/>
        <end position="307"/>
    </location>
</feature>
<dbReference type="Proteomes" id="UP000826271">
    <property type="component" value="Unassembled WGS sequence"/>
</dbReference>
<proteinExistence type="predicted"/>
<evidence type="ECO:0000313" key="3">
    <source>
        <dbReference type="EMBL" id="KAG8380565.1"/>
    </source>
</evidence>
<evidence type="ECO:0000259" key="2">
    <source>
        <dbReference type="Pfam" id="PF14111"/>
    </source>
</evidence>
<dbReference type="PANTHER" id="PTHR31286">
    <property type="entry name" value="GLYCINE-RICH CELL WALL STRUCTURAL PROTEIN 1.8-LIKE"/>
    <property type="match status" value="1"/>
</dbReference>
<dbReference type="InterPro" id="IPR025558">
    <property type="entry name" value="DUF4283"/>
</dbReference>
<dbReference type="AlphaFoldDB" id="A0AAV6XND1"/>
<organism evidence="3 4">
    <name type="scientific">Buddleja alternifolia</name>
    <dbReference type="NCBI Taxonomy" id="168488"/>
    <lineage>
        <taxon>Eukaryota</taxon>
        <taxon>Viridiplantae</taxon>
        <taxon>Streptophyta</taxon>
        <taxon>Embryophyta</taxon>
        <taxon>Tracheophyta</taxon>
        <taxon>Spermatophyta</taxon>
        <taxon>Magnoliopsida</taxon>
        <taxon>eudicotyledons</taxon>
        <taxon>Gunneridae</taxon>
        <taxon>Pentapetalae</taxon>
        <taxon>asterids</taxon>
        <taxon>lamiids</taxon>
        <taxon>Lamiales</taxon>
        <taxon>Scrophulariaceae</taxon>
        <taxon>Buddlejeae</taxon>
        <taxon>Buddleja</taxon>
    </lineage>
</organism>
<keyword evidence="4" id="KW-1185">Reference proteome</keyword>
<feature type="region of interest" description="Disordered" evidence="1">
    <location>
        <begin position="365"/>
        <end position="446"/>
    </location>
</feature>
<feature type="domain" description="DUF4283" evidence="2">
    <location>
        <begin position="65"/>
        <end position="146"/>
    </location>
</feature>
<gene>
    <name evidence="3" type="ORF">BUALT_Bualt06G0028800</name>
</gene>